<dbReference type="EMBL" id="CP066776">
    <property type="protein sequence ID" value="QQL46332.1"/>
    <property type="molecule type" value="Genomic_DNA"/>
</dbReference>
<evidence type="ECO:0000256" key="1">
    <source>
        <dbReference type="ARBA" id="ARBA00009981"/>
    </source>
</evidence>
<dbReference type="PANTHER" id="PTHR33713:SF6">
    <property type="entry name" value="ANTITOXIN YEFM"/>
    <property type="match status" value="1"/>
</dbReference>
<dbReference type="SUPFAM" id="SSF143120">
    <property type="entry name" value="YefM-like"/>
    <property type="match status" value="1"/>
</dbReference>
<dbReference type="Gene3D" id="6.10.250.330">
    <property type="match status" value="1"/>
</dbReference>
<accession>A0A6B3LDE2</accession>
<dbReference type="InterPro" id="IPR006442">
    <property type="entry name" value="Antitoxin_Phd/YefM"/>
</dbReference>
<reference evidence="3 4" key="1">
    <citation type="submission" date="2020-12" db="EMBL/GenBank/DDBJ databases">
        <title>Sulforoseuscoccus oceanibium gen. nov., sp. nov., a representative of the phylum Verrucomicrobia with special cytoplasmic membrane, and proposal of Sulforoseuscoccusaceae fam. nov.</title>
        <authorList>
            <person name="Xi F."/>
        </authorList>
    </citation>
    <scope>NUCLEOTIDE SEQUENCE [LARGE SCALE GENOMIC DNA]</scope>
    <source>
        <strain evidence="3 4">T37</strain>
    </source>
</reference>
<protein>
    <recommendedName>
        <fullName evidence="2">Antitoxin</fullName>
    </recommendedName>
</protein>
<dbReference type="Pfam" id="PF02604">
    <property type="entry name" value="PhdYeFM_antitox"/>
    <property type="match status" value="1"/>
</dbReference>
<dbReference type="Gene3D" id="3.40.1620.10">
    <property type="entry name" value="YefM-like domain"/>
    <property type="match status" value="1"/>
</dbReference>
<name>A0A6B3LDE2_9BACT</name>
<dbReference type="RefSeq" id="WP_164364885.1">
    <property type="nucleotide sequence ID" value="NZ_CP066776.1"/>
</dbReference>
<organism evidence="3 4">
    <name type="scientific">Sulfuriroseicoccus oceanibius</name>
    <dbReference type="NCBI Taxonomy" id="2707525"/>
    <lineage>
        <taxon>Bacteria</taxon>
        <taxon>Pseudomonadati</taxon>
        <taxon>Verrucomicrobiota</taxon>
        <taxon>Verrucomicrobiia</taxon>
        <taxon>Verrucomicrobiales</taxon>
        <taxon>Verrucomicrobiaceae</taxon>
        <taxon>Sulfuriroseicoccus</taxon>
    </lineage>
</organism>
<dbReference type="Proteomes" id="UP000475117">
    <property type="component" value="Chromosome"/>
</dbReference>
<gene>
    <name evidence="3" type="ORF">G3M56_000270</name>
</gene>
<proteinExistence type="inferred from homology"/>
<evidence type="ECO:0000313" key="4">
    <source>
        <dbReference type="Proteomes" id="UP000475117"/>
    </source>
</evidence>
<comment type="function">
    <text evidence="2">Antitoxin component of a type II toxin-antitoxin (TA) system.</text>
</comment>
<sequence>MKAVTYSHARAHLARTISEVCENHDPVVITKKGTDSVVMMSLEDYESMQETAYLLRSPKNASRLLLSLEQLESGKGKERPLAK</sequence>
<evidence type="ECO:0000256" key="2">
    <source>
        <dbReference type="RuleBase" id="RU362080"/>
    </source>
</evidence>
<dbReference type="NCBIfam" id="TIGR01552">
    <property type="entry name" value="phd_fam"/>
    <property type="match status" value="1"/>
</dbReference>
<dbReference type="InterPro" id="IPR051405">
    <property type="entry name" value="phD/YefM_antitoxin"/>
</dbReference>
<dbReference type="KEGG" id="soa:G3M56_000270"/>
<keyword evidence="4" id="KW-1185">Reference proteome</keyword>
<dbReference type="InterPro" id="IPR036165">
    <property type="entry name" value="YefM-like_sf"/>
</dbReference>
<dbReference type="PANTHER" id="PTHR33713">
    <property type="entry name" value="ANTITOXIN YAFN-RELATED"/>
    <property type="match status" value="1"/>
</dbReference>
<comment type="similarity">
    <text evidence="1 2">Belongs to the phD/YefM antitoxin family.</text>
</comment>
<dbReference type="AlphaFoldDB" id="A0A6B3LDE2"/>
<evidence type="ECO:0000313" key="3">
    <source>
        <dbReference type="EMBL" id="QQL46332.1"/>
    </source>
</evidence>